<dbReference type="Pfam" id="PF13899">
    <property type="entry name" value="Thioredoxin_7"/>
    <property type="match status" value="1"/>
</dbReference>
<name>A0A0A2MFE1_9FLAO</name>
<evidence type="ECO:0000259" key="2">
    <source>
        <dbReference type="PROSITE" id="PS51352"/>
    </source>
</evidence>
<gene>
    <name evidence="3" type="ORF">Q764_01790</name>
</gene>
<dbReference type="AlphaFoldDB" id="A0A0A2MFE1"/>
<dbReference type="STRING" id="1121899.GCA_000430025_01750"/>
<dbReference type="InterPro" id="IPR013766">
    <property type="entry name" value="Thioredoxin_domain"/>
</dbReference>
<dbReference type="InterPro" id="IPR036249">
    <property type="entry name" value="Thioredoxin-like_sf"/>
</dbReference>
<dbReference type="Proteomes" id="UP000030121">
    <property type="component" value="Unassembled WGS sequence"/>
</dbReference>
<proteinExistence type="predicted"/>
<feature type="domain" description="Thioredoxin" evidence="2">
    <location>
        <begin position="1"/>
        <end position="154"/>
    </location>
</feature>
<organism evidence="3 4">
    <name type="scientific">Flavobacterium suncheonense GH29-5 = DSM 17707</name>
    <dbReference type="NCBI Taxonomy" id="1121899"/>
    <lineage>
        <taxon>Bacteria</taxon>
        <taxon>Pseudomonadati</taxon>
        <taxon>Bacteroidota</taxon>
        <taxon>Flavobacteriia</taxon>
        <taxon>Flavobacteriales</taxon>
        <taxon>Flavobacteriaceae</taxon>
        <taxon>Flavobacterium</taxon>
    </lineage>
</organism>
<keyword evidence="1" id="KW-0732">Signal</keyword>
<dbReference type="SUPFAM" id="SSF52833">
    <property type="entry name" value="Thioredoxin-like"/>
    <property type="match status" value="1"/>
</dbReference>
<dbReference type="eggNOG" id="COG0526">
    <property type="taxonomic scope" value="Bacteria"/>
</dbReference>
<evidence type="ECO:0000256" key="1">
    <source>
        <dbReference type="SAM" id="SignalP"/>
    </source>
</evidence>
<reference evidence="3 4" key="1">
    <citation type="submission" date="2013-09" db="EMBL/GenBank/DDBJ databases">
        <authorList>
            <person name="Zeng Z."/>
            <person name="Chen C."/>
        </authorList>
    </citation>
    <scope>NUCLEOTIDE SEQUENCE [LARGE SCALE GENOMIC DNA]</scope>
    <source>
        <strain evidence="3 4">GH29-5</strain>
    </source>
</reference>
<evidence type="ECO:0000313" key="4">
    <source>
        <dbReference type="Proteomes" id="UP000030121"/>
    </source>
</evidence>
<dbReference type="Gene3D" id="3.40.30.10">
    <property type="entry name" value="Glutaredoxin"/>
    <property type="match status" value="1"/>
</dbReference>
<accession>A0A0A2MFE1</accession>
<comment type="caution">
    <text evidence="3">The sequence shown here is derived from an EMBL/GenBank/DDBJ whole genome shotgun (WGS) entry which is preliminary data.</text>
</comment>
<feature type="signal peptide" evidence="1">
    <location>
        <begin position="1"/>
        <end position="19"/>
    </location>
</feature>
<dbReference type="PROSITE" id="PS51352">
    <property type="entry name" value="THIOREDOXIN_2"/>
    <property type="match status" value="1"/>
</dbReference>
<evidence type="ECO:0000313" key="3">
    <source>
        <dbReference type="EMBL" id="KGO90306.1"/>
    </source>
</evidence>
<protein>
    <submittedName>
        <fullName evidence="3">Thioredoxin</fullName>
    </submittedName>
</protein>
<sequence>MKTKLAIVLLFFCAFSGFAQLKTYTFPEAEKLEKQNPKPVFVFVHTSWCKYCKMMENSTFKNPEVVQLLNDNFYFVSLDAEQKAPITFKNKTFRYKPKGQNSGVNELAEELGTIDGALTYPTFSILGKDNTILLQISEYTDAKTMIGLLKEAAAFR</sequence>
<dbReference type="EMBL" id="JRLW01000002">
    <property type="protein sequence ID" value="KGO90306.1"/>
    <property type="molecule type" value="Genomic_DNA"/>
</dbReference>
<feature type="chain" id="PRO_5001992268" evidence="1">
    <location>
        <begin position="20"/>
        <end position="156"/>
    </location>
</feature>
<keyword evidence="4" id="KW-1185">Reference proteome</keyword>